<evidence type="ECO:0000256" key="4">
    <source>
        <dbReference type="ARBA" id="ARBA00023125"/>
    </source>
</evidence>
<dbReference type="GO" id="GO:0000976">
    <property type="term" value="F:transcription cis-regulatory region binding"/>
    <property type="evidence" value="ECO:0007669"/>
    <property type="project" value="TreeGrafter"/>
</dbReference>
<evidence type="ECO:0000256" key="6">
    <source>
        <dbReference type="PROSITE-ProRule" id="PRU00169"/>
    </source>
</evidence>
<evidence type="ECO:0000256" key="2">
    <source>
        <dbReference type="ARBA" id="ARBA00023012"/>
    </source>
</evidence>
<dbReference type="InterPro" id="IPR011006">
    <property type="entry name" value="CheY-like_superfamily"/>
</dbReference>
<dbReference type="GO" id="GO:0005829">
    <property type="term" value="C:cytosol"/>
    <property type="evidence" value="ECO:0007669"/>
    <property type="project" value="TreeGrafter"/>
</dbReference>
<keyword evidence="4 7" id="KW-0238">DNA-binding</keyword>
<feature type="modified residue" description="4-aspartylphosphate" evidence="6">
    <location>
        <position position="57"/>
    </location>
</feature>
<accession>A0A919KCM9</accession>
<name>A0A919KCM9_9ACTN</name>
<keyword evidence="1 6" id="KW-0597">Phosphoprotein</keyword>
<evidence type="ECO:0000256" key="5">
    <source>
        <dbReference type="ARBA" id="ARBA00023163"/>
    </source>
</evidence>
<dbReference type="Gene3D" id="6.10.250.690">
    <property type="match status" value="1"/>
</dbReference>
<dbReference type="GO" id="GO:0006355">
    <property type="term" value="P:regulation of DNA-templated transcription"/>
    <property type="evidence" value="ECO:0007669"/>
    <property type="project" value="InterPro"/>
</dbReference>
<dbReference type="PROSITE" id="PS50110">
    <property type="entry name" value="RESPONSE_REGULATORY"/>
    <property type="match status" value="1"/>
</dbReference>
<keyword evidence="3" id="KW-0805">Transcription regulation</keyword>
<dbReference type="AlphaFoldDB" id="A0A919KCM9"/>
<dbReference type="GO" id="GO:0000156">
    <property type="term" value="F:phosphorelay response regulator activity"/>
    <property type="evidence" value="ECO:0007669"/>
    <property type="project" value="TreeGrafter"/>
</dbReference>
<dbReference type="Gene3D" id="3.40.50.2300">
    <property type="match status" value="1"/>
</dbReference>
<evidence type="ECO:0000256" key="1">
    <source>
        <dbReference type="ARBA" id="ARBA00022553"/>
    </source>
</evidence>
<evidence type="ECO:0000256" key="7">
    <source>
        <dbReference type="PROSITE-ProRule" id="PRU01091"/>
    </source>
</evidence>
<dbReference type="SMART" id="SM00862">
    <property type="entry name" value="Trans_reg_C"/>
    <property type="match status" value="1"/>
</dbReference>
<reference evidence="10" key="1">
    <citation type="submission" date="2021-01" db="EMBL/GenBank/DDBJ databases">
        <title>Whole genome shotgun sequence of Actinoplanes rishiriensis NBRC 108556.</title>
        <authorList>
            <person name="Komaki H."/>
            <person name="Tamura T."/>
        </authorList>
    </citation>
    <scope>NUCLEOTIDE SEQUENCE</scope>
    <source>
        <strain evidence="10">NBRC 108556</strain>
    </source>
</reference>
<dbReference type="FunFam" id="1.10.10.10:FF:000018">
    <property type="entry name" value="DNA-binding response regulator ResD"/>
    <property type="match status" value="1"/>
</dbReference>
<dbReference type="EMBL" id="BOMV01000100">
    <property type="protein sequence ID" value="GIF01232.1"/>
    <property type="molecule type" value="Genomic_DNA"/>
</dbReference>
<dbReference type="PANTHER" id="PTHR48111">
    <property type="entry name" value="REGULATOR OF RPOS"/>
    <property type="match status" value="1"/>
</dbReference>
<evidence type="ECO:0000259" key="9">
    <source>
        <dbReference type="PROSITE" id="PS51755"/>
    </source>
</evidence>
<evidence type="ECO:0000313" key="11">
    <source>
        <dbReference type="Proteomes" id="UP000636960"/>
    </source>
</evidence>
<dbReference type="CDD" id="cd00383">
    <property type="entry name" value="trans_reg_C"/>
    <property type="match status" value="1"/>
</dbReference>
<evidence type="ECO:0000259" key="8">
    <source>
        <dbReference type="PROSITE" id="PS50110"/>
    </source>
</evidence>
<sequence>MHGECDRRVLLVEDDPAVQRVLAIALSEEGFRLSVAGEGRQALELLPREPVAVMLLDLMLPDLDGLEVCRRVRTLSEVPIIVLTARADSHDMVAGLESGADDYIVKPFVAKVLAARIRALLRRCEAVRRTHPAVVSVGPMEIMPAEAVVRCDGSPVSLTRTEFRLIVALAERPGEVVGRDELLREVWGYEFLGDGRLVDVHIRRLRAKVERDPSHPRHLVTVRGLGYKLQP</sequence>
<feature type="domain" description="OmpR/PhoB-type" evidence="9">
    <location>
        <begin position="132"/>
        <end position="231"/>
    </location>
</feature>
<feature type="domain" description="Response regulatory" evidence="8">
    <location>
        <begin position="8"/>
        <end position="121"/>
    </location>
</feature>
<dbReference type="Gene3D" id="1.10.10.10">
    <property type="entry name" value="Winged helix-like DNA-binding domain superfamily/Winged helix DNA-binding domain"/>
    <property type="match status" value="1"/>
</dbReference>
<evidence type="ECO:0000313" key="10">
    <source>
        <dbReference type="EMBL" id="GIF01232.1"/>
    </source>
</evidence>
<dbReference type="InterPro" id="IPR001789">
    <property type="entry name" value="Sig_transdc_resp-reg_receiver"/>
</dbReference>
<dbReference type="InterPro" id="IPR001867">
    <property type="entry name" value="OmpR/PhoB-type_DNA-bd"/>
</dbReference>
<dbReference type="PANTHER" id="PTHR48111:SF21">
    <property type="entry name" value="DNA-BINDING DUAL MASTER TRANSCRIPTIONAL REGULATOR RPAA"/>
    <property type="match status" value="1"/>
</dbReference>
<dbReference type="InterPro" id="IPR039420">
    <property type="entry name" value="WalR-like"/>
</dbReference>
<evidence type="ECO:0000256" key="3">
    <source>
        <dbReference type="ARBA" id="ARBA00023015"/>
    </source>
</evidence>
<feature type="DNA-binding region" description="OmpR/PhoB-type" evidence="7">
    <location>
        <begin position="132"/>
        <end position="231"/>
    </location>
</feature>
<keyword evidence="5" id="KW-0804">Transcription</keyword>
<keyword evidence="2" id="KW-0902">Two-component regulatory system</keyword>
<dbReference type="Pfam" id="PF00486">
    <property type="entry name" value="Trans_reg_C"/>
    <property type="match status" value="1"/>
</dbReference>
<keyword evidence="11" id="KW-1185">Reference proteome</keyword>
<dbReference type="PROSITE" id="PS51755">
    <property type="entry name" value="OMPR_PHOB"/>
    <property type="match status" value="1"/>
</dbReference>
<dbReference type="GO" id="GO:0032993">
    <property type="term" value="C:protein-DNA complex"/>
    <property type="evidence" value="ECO:0007669"/>
    <property type="project" value="TreeGrafter"/>
</dbReference>
<dbReference type="SMART" id="SM00448">
    <property type="entry name" value="REC"/>
    <property type="match status" value="1"/>
</dbReference>
<dbReference type="SUPFAM" id="SSF52172">
    <property type="entry name" value="CheY-like"/>
    <property type="match status" value="1"/>
</dbReference>
<dbReference type="Proteomes" id="UP000636960">
    <property type="component" value="Unassembled WGS sequence"/>
</dbReference>
<dbReference type="InterPro" id="IPR036388">
    <property type="entry name" value="WH-like_DNA-bd_sf"/>
</dbReference>
<dbReference type="RefSeq" id="WP_203789806.1">
    <property type="nucleotide sequence ID" value="NZ_BOMV01000100.1"/>
</dbReference>
<proteinExistence type="predicted"/>
<gene>
    <name evidence="10" type="primary">regX_4</name>
    <name evidence="10" type="ORF">Ari01nite_86960</name>
</gene>
<dbReference type="Pfam" id="PF00072">
    <property type="entry name" value="Response_reg"/>
    <property type="match status" value="1"/>
</dbReference>
<comment type="caution">
    <text evidence="10">The sequence shown here is derived from an EMBL/GenBank/DDBJ whole genome shotgun (WGS) entry which is preliminary data.</text>
</comment>
<protein>
    <submittedName>
        <fullName evidence="10">DNA-binding response regulator</fullName>
    </submittedName>
</protein>
<dbReference type="FunFam" id="3.40.50.2300:FF:000001">
    <property type="entry name" value="DNA-binding response regulator PhoB"/>
    <property type="match status" value="1"/>
</dbReference>
<organism evidence="10 11">
    <name type="scientific">Paractinoplanes rishiriensis</name>
    <dbReference type="NCBI Taxonomy" id="1050105"/>
    <lineage>
        <taxon>Bacteria</taxon>
        <taxon>Bacillati</taxon>
        <taxon>Actinomycetota</taxon>
        <taxon>Actinomycetes</taxon>
        <taxon>Micromonosporales</taxon>
        <taxon>Micromonosporaceae</taxon>
        <taxon>Paractinoplanes</taxon>
    </lineage>
</organism>